<evidence type="ECO:0008006" key="3">
    <source>
        <dbReference type="Google" id="ProtNLM"/>
    </source>
</evidence>
<accession>A0A5E7D1P8</accession>
<evidence type="ECO:0000313" key="1">
    <source>
        <dbReference type="EMBL" id="VVO10091.1"/>
    </source>
</evidence>
<protein>
    <recommendedName>
        <fullName evidence="3">DUF1453 domain-containing protein</fullName>
    </recommendedName>
</protein>
<dbReference type="AlphaFoldDB" id="A0A5E7D1P8"/>
<evidence type="ECO:0000313" key="2">
    <source>
        <dbReference type="Proteomes" id="UP000409037"/>
    </source>
</evidence>
<proteinExistence type="predicted"/>
<dbReference type="Proteomes" id="UP000409037">
    <property type="component" value="Unassembled WGS sequence"/>
</dbReference>
<organism evidence="1 2">
    <name type="scientific">Pseudomonas fluorescens</name>
    <dbReference type="NCBI Taxonomy" id="294"/>
    <lineage>
        <taxon>Bacteria</taxon>
        <taxon>Pseudomonadati</taxon>
        <taxon>Pseudomonadota</taxon>
        <taxon>Gammaproteobacteria</taxon>
        <taxon>Pseudomonadales</taxon>
        <taxon>Pseudomonadaceae</taxon>
        <taxon>Pseudomonas</taxon>
    </lineage>
</organism>
<gene>
    <name evidence="1" type="ORF">PS833_03355</name>
</gene>
<reference evidence="1 2" key="1">
    <citation type="submission" date="2019-09" db="EMBL/GenBank/DDBJ databases">
        <authorList>
            <person name="Chandra G."/>
            <person name="Truman W A."/>
        </authorList>
    </citation>
    <scope>NUCLEOTIDE SEQUENCE [LARGE SCALE GENOMIC DNA]</scope>
    <source>
        <strain evidence="1">PS833</strain>
    </source>
</reference>
<dbReference type="EMBL" id="CABVHU010000008">
    <property type="protein sequence ID" value="VVO10091.1"/>
    <property type="molecule type" value="Genomic_DNA"/>
</dbReference>
<name>A0A5E7D1P8_PSEFL</name>
<sequence length="166" mass="18290">MLNTLQNTPLWVYAIFLLLCYFGIRALYPTRESKTSLLITPPILLGWSLYSLGLTINPLLSISCWMAAVMFGSIVALVIFSREGVELDNTGTGLILPGTLNTLVLYLMFFVVSYYFGYAAEVDPDYAATLPMVLLKACASGLACGLFCGRSVRFYQIFLSLKTAPL</sequence>
<dbReference type="OrthoDB" id="6023636at2"/>
<dbReference type="RefSeq" id="WP_150798838.1">
    <property type="nucleotide sequence ID" value="NZ_CABVHU010000008.1"/>
</dbReference>